<dbReference type="Proteomes" id="UP000218896">
    <property type="component" value="Unassembled WGS sequence"/>
</dbReference>
<keyword evidence="1" id="KW-0472">Membrane</keyword>
<accession>A0A2A2FAH8</accession>
<proteinExistence type="predicted"/>
<name>A0A2A2FAH8_9GAMM</name>
<dbReference type="EMBL" id="NSKD01000001">
    <property type="protein sequence ID" value="PAU81948.1"/>
    <property type="molecule type" value="Genomic_DNA"/>
</dbReference>
<keyword evidence="1" id="KW-0812">Transmembrane</keyword>
<keyword evidence="1" id="KW-1133">Transmembrane helix</keyword>
<dbReference type="RefSeq" id="WP_095616047.1">
    <property type="nucleotide sequence ID" value="NZ_NSKD01000001.1"/>
</dbReference>
<protein>
    <submittedName>
        <fullName evidence="2">Uncharacterized protein</fullName>
    </submittedName>
</protein>
<evidence type="ECO:0000256" key="1">
    <source>
        <dbReference type="SAM" id="Phobius"/>
    </source>
</evidence>
<feature type="transmembrane region" description="Helical" evidence="1">
    <location>
        <begin position="64"/>
        <end position="80"/>
    </location>
</feature>
<evidence type="ECO:0000313" key="2">
    <source>
        <dbReference type="EMBL" id="PAU81948.1"/>
    </source>
</evidence>
<dbReference type="AlphaFoldDB" id="A0A2A2FAH8"/>
<sequence length="100" mass="10765">MYGVIALALAWFIRLTVINGLSGGRMPLGLSTSFQHSLLNATLFAFAGAVLAAPHVEPEVSRDLFFILVAVFVPFTLHGCKKASSLGKTKMDLLNRSDKS</sequence>
<keyword evidence="3" id="KW-1185">Reference proteome</keyword>
<evidence type="ECO:0000313" key="3">
    <source>
        <dbReference type="Proteomes" id="UP000218896"/>
    </source>
</evidence>
<comment type="caution">
    <text evidence="2">The sequence shown here is derived from an EMBL/GenBank/DDBJ whole genome shotgun (WGS) entry which is preliminary data.</text>
</comment>
<organism evidence="2 3">
    <name type="scientific">Halovibrio salipaludis</name>
    <dbReference type="NCBI Taxonomy" id="2032626"/>
    <lineage>
        <taxon>Bacteria</taxon>
        <taxon>Pseudomonadati</taxon>
        <taxon>Pseudomonadota</taxon>
        <taxon>Gammaproteobacteria</taxon>
        <taxon>Oceanospirillales</taxon>
        <taxon>Halomonadaceae</taxon>
        <taxon>Halovibrio</taxon>
    </lineage>
</organism>
<gene>
    <name evidence="2" type="ORF">CK501_02015</name>
</gene>
<reference evidence="2 3" key="1">
    <citation type="submission" date="2017-08" db="EMBL/GenBank/DDBJ databases">
        <title>Halovibrio sewagensis sp. nov., isolated from wastewater of high salinity.</title>
        <authorList>
            <person name="Dong X."/>
            <person name="Zhang G."/>
        </authorList>
    </citation>
    <scope>NUCLEOTIDE SEQUENCE [LARGE SCALE GENOMIC DNA]</scope>
    <source>
        <strain evidence="2 3">YL5-2</strain>
    </source>
</reference>